<keyword evidence="3" id="KW-0067">ATP-binding</keyword>
<dbReference type="GO" id="GO:0098796">
    <property type="term" value="C:membrane protein complex"/>
    <property type="evidence" value="ECO:0007669"/>
    <property type="project" value="UniProtKB-ARBA"/>
</dbReference>
<feature type="domain" description="ABC transporter" evidence="4">
    <location>
        <begin position="5"/>
        <end position="232"/>
    </location>
</feature>
<dbReference type="InterPro" id="IPR003593">
    <property type="entry name" value="AAA+_ATPase"/>
</dbReference>
<dbReference type="InterPro" id="IPR017871">
    <property type="entry name" value="ABC_transporter-like_CS"/>
</dbReference>
<protein>
    <recommendedName>
        <fullName evidence="4">ABC transporter domain-containing protein</fullName>
    </recommendedName>
</protein>
<dbReference type="Gene3D" id="3.40.50.300">
    <property type="entry name" value="P-loop containing nucleotide triphosphate hydrolases"/>
    <property type="match status" value="1"/>
</dbReference>
<dbReference type="InterPro" id="IPR015854">
    <property type="entry name" value="ABC_transpr_LolD-like"/>
</dbReference>
<dbReference type="Pfam" id="PF00005">
    <property type="entry name" value="ABC_tran"/>
    <property type="match status" value="1"/>
</dbReference>
<dbReference type="PROSITE" id="PS00211">
    <property type="entry name" value="ABC_TRANSPORTER_1"/>
    <property type="match status" value="1"/>
</dbReference>
<keyword evidence="2" id="KW-0547">Nucleotide-binding</keyword>
<organism evidence="5">
    <name type="scientific">marine metagenome</name>
    <dbReference type="NCBI Taxonomy" id="408172"/>
    <lineage>
        <taxon>unclassified sequences</taxon>
        <taxon>metagenomes</taxon>
        <taxon>ecological metagenomes</taxon>
    </lineage>
</organism>
<evidence type="ECO:0000256" key="3">
    <source>
        <dbReference type="ARBA" id="ARBA00022840"/>
    </source>
</evidence>
<dbReference type="CDD" id="cd03255">
    <property type="entry name" value="ABC_MJ0796_LolCDE_FtsE"/>
    <property type="match status" value="1"/>
</dbReference>
<evidence type="ECO:0000259" key="4">
    <source>
        <dbReference type="PROSITE" id="PS50893"/>
    </source>
</evidence>
<dbReference type="InterPro" id="IPR027417">
    <property type="entry name" value="P-loop_NTPase"/>
</dbReference>
<dbReference type="GO" id="GO:0005886">
    <property type="term" value="C:plasma membrane"/>
    <property type="evidence" value="ECO:0007669"/>
    <property type="project" value="TreeGrafter"/>
</dbReference>
<dbReference type="PROSITE" id="PS50893">
    <property type="entry name" value="ABC_TRANSPORTER_2"/>
    <property type="match status" value="1"/>
</dbReference>
<dbReference type="InterPro" id="IPR003439">
    <property type="entry name" value="ABC_transporter-like_ATP-bd"/>
</dbReference>
<dbReference type="InterPro" id="IPR017911">
    <property type="entry name" value="MacB-like_ATP-bd"/>
</dbReference>
<gene>
    <name evidence="5" type="ORF">METZ01_LOCUS46794</name>
</gene>
<name>A0A381RPY5_9ZZZZ</name>
<dbReference type="GO" id="GO:0016887">
    <property type="term" value="F:ATP hydrolysis activity"/>
    <property type="evidence" value="ECO:0007669"/>
    <property type="project" value="InterPro"/>
</dbReference>
<dbReference type="GO" id="GO:0022857">
    <property type="term" value="F:transmembrane transporter activity"/>
    <property type="evidence" value="ECO:0007669"/>
    <property type="project" value="TreeGrafter"/>
</dbReference>
<dbReference type="EMBL" id="UINC01002189">
    <property type="protein sequence ID" value="SUZ93940.1"/>
    <property type="molecule type" value="Genomic_DNA"/>
</dbReference>
<dbReference type="FunFam" id="3.40.50.300:FF:000032">
    <property type="entry name" value="Export ABC transporter ATP-binding protein"/>
    <property type="match status" value="1"/>
</dbReference>
<dbReference type="SUPFAM" id="SSF52540">
    <property type="entry name" value="P-loop containing nucleoside triphosphate hydrolases"/>
    <property type="match status" value="1"/>
</dbReference>
<dbReference type="SMART" id="SM00382">
    <property type="entry name" value="AAA"/>
    <property type="match status" value="1"/>
</dbReference>
<proteinExistence type="predicted"/>
<evidence type="ECO:0000313" key="5">
    <source>
        <dbReference type="EMBL" id="SUZ93940.1"/>
    </source>
</evidence>
<sequence length="233" mass="25368">MNTVVKCHGVSRVYDDEVAPVHALRNVDFHLEPGEFVSLAGPSGSGKSTLLHVIGALDEPTEGSIEVDGVSLDGLKARELSDLRLEKIGFVFQAYNLIPVLTARENVEFIMQLQGIDSAARRERAEEALSSLDLGELADRRPNEMSGGQQQRVAIARAIVTNPVLLLADEPSANLDTNTTKELCELLTRVNRERGVTILTATHDPLVMGYAARQVTLRDGEITDEQRATPEAT</sequence>
<reference evidence="5" key="1">
    <citation type="submission" date="2018-05" db="EMBL/GenBank/DDBJ databases">
        <authorList>
            <person name="Lanie J.A."/>
            <person name="Ng W.-L."/>
            <person name="Kazmierczak K.M."/>
            <person name="Andrzejewski T.M."/>
            <person name="Davidsen T.M."/>
            <person name="Wayne K.J."/>
            <person name="Tettelin H."/>
            <person name="Glass J.I."/>
            <person name="Rusch D."/>
            <person name="Podicherti R."/>
            <person name="Tsui H.-C.T."/>
            <person name="Winkler M.E."/>
        </authorList>
    </citation>
    <scope>NUCLEOTIDE SEQUENCE</scope>
</reference>
<dbReference type="GO" id="GO:0005524">
    <property type="term" value="F:ATP binding"/>
    <property type="evidence" value="ECO:0007669"/>
    <property type="project" value="UniProtKB-KW"/>
</dbReference>
<dbReference type="PANTHER" id="PTHR24220">
    <property type="entry name" value="IMPORT ATP-BINDING PROTEIN"/>
    <property type="match status" value="1"/>
</dbReference>
<keyword evidence="1" id="KW-0813">Transport</keyword>
<evidence type="ECO:0000256" key="1">
    <source>
        <dbReference type="ARBA" id="ARBA00022448"/>
    </source>
</evidence>
<evidence type="ECO:0000256" key="2">
    <source>
        <dbReference type="ARBA" id="ARBA00022741"/>
    </source>
</evidence>
<dbReference type="AlphaFoldDB" id="A0A381RPY5"/>
<accession>A0A381RPY5</accession>